<proteinExistence type="predicted"/>
<dbReference type="GeneID" id="26643222"/>
<gene>
    <name evidence="1" type="ORF">MaMVDC_44</name>
</gene>
<evidence type="ECO:0000313" key="2">
    <source>
        <dbReference type="Proteomes" id="UP000028567"/>
    </source>
</evidence>
<dbReference type="EMBL" id="KF356199">
    <property type="protein sequence ID" value="AGR48609.1"/>
    <property type="molecule type" value="Genomic_DNA"/>
</dbReference>
<organism evidence="1 2">
    <name type="scientific">Microcystis phage MaMV-DC</name>
    <dbReference type="NCBI Taxonomy" id="1357715"/>
    <lineage>
        <taxon>Viruses</taxon>
        <taxon>Duplodnaviria</taxon>
        <taxon>Heunggongvirae</taxon>
        <taxon>Uroviricota</taxon>
        <taxon>Caudoviricetes</taxon>
        <taxon>Fukuivirus</taxon>
        <taxon>Fukuivirus MVDC</taxon>
    </lineage>
</organism>
<evidence type="ECO:0000313" key="1">
    <source>
        <dbReference type="EMBL" id="AGR48609.1"/>
    </source>
</evidence>
<dbReference type="Proteomes" id="UP000028567">
    <property type="component" value="Segment"/>
</dbReference>
<evidence type="ECO:0008006" key="3">
    <source>
        <dbReference type="Google" id="ProtNLM"/>
    </source>
</evidence>
<protein>
    <recommendedName>
        <fullName evidence="3">Virion structural protein</fullName>
    </recommendedName>
</protein>
<sequence length="107" mass="11164">MPLNNAFFSGLTTSFQDVYTPPSGVTVVSVFSIICCNRASTATDLTLVLTNSANTILSYISFTIPIPVGSSLVPIPGPIVVKPGQKLRALASANGVIDITISCTEFV</sequence>
<keyword evidence="2" id="KW-1185">Reference proteome</keyword>
<accession>A0A075BU08</accession>
<dbReference type="KEGG" id="vg:26643222"/>
<reference evidence="1 2" key="1">
    <citation type="submission" date="2013-07" db="EMBL/GenBank/DDBJ databases">
        <title>Sequencing and analysis of the complete genome of Microcystis aeruginosa phage MaMV-DC.</title>
        <authorList>
            <person name="Ou T."/>
            <person name="Li S.H."/>
            <person name="Zhang Q.Y."/>
        </authorList>
    </citation>
    <scope>NUCLEOTIDE SEQUENCE [LARGE SCALE GENOMIC DNA]</scope>
</reference>
<dbReference type="RefSeq" id="YP_009217728.1">
    <property type="nucleotide sequence ID" value="NC_029002.1"/>
</dbReference>
<name>A0A075BU08_9CAUD</name>